<dbReference type="SUPFAM" id="SSF47473">
    <property type="entry name" value="EF-hand"/>
    <property type="match status" value="1"/>
</dbReference>
<accession>A0A812MY82</accession>
<evidence type="ECO:0000313" key="3">
    <source>
        <dbReference type="EMBL" id="CAE7278033.1"/>
    </source>
</evidence>
<dbReference type="InterPro" id="IPR011992">
    <property type="entry name" value="EF-hand-dom_pair"/>
</dbReference>
<dbReference type="Gene3D" id="1.10.238.10">
    <property type="entry name" value="EF-hand"/>
    <property type="match status" value="1"/>
</dbReference>
<dbReference type="PROSITE" id="PS50222">
    <property type="entry name" value="EF_HAND_2"/>
    <property type="match status" value="2"/>
</dbReference>
<dbReference type="OrthoDB" id="436036at2759"/>
<organism evidence="3 4">
    <name type="scientific">Symbiodinium pilosum</name>
    <name type="common">Dinoflagellate</name>
    <dbReference type="NCBI Taxonomy" id="2952"/>
    <lineage>
        <taxon>Eukaryota</taxon>
        <taxon>Sar</taxon>
        <taxon>Alveolata</taxon>
        <taxon>Dinophyceae</taxon>
        <taxon>Suessiales</taxon>
        <taxon>Symbiodiniaceae</taxon>
        <taxon>Symbiodinium</taxon>
    </lineage>
</organism>
<comment type="caution">
    <text evidence="3">The sequence shown here is derived from an EMBL/GenBank/DDBJ whole genome shotgun (WGS) entry which is preliminary data.</text>
</comment>
<evidence type="ECO:0000256" key="1">
    <source>
        <dbReference type="ARBA" id="ARBA00022837"/>
    </source>
</evidence>
<dbReference type="InterPro" id="IPR018247">
    <property type="entry name" value="EF_Hand_1_Ca_BS"/>
</dbReference>
<keyword evidence="1" id="KW-0106">Calcium</keyword>
<reference evidence="3" key="1">
    <citation type="submission" date="2021-02" db="EMBL/GenBank/DDBJ databases">
        <authorList>
            <person name="Dougan E. K."/>
            <person name="Rhodes N."/>
            <person name="Thang M."/>
            <person name="Chan C."/>
        </authorList>
    </citation>
    <scope>NUCLEOTIDE SEQUENCE</scope>
</reference>
<evidence type="ECO:0000313" key="4">
    <source>
        <dbReference type="Proteomes" id="UP000649617"/>
    </source>
</evidence>
<dbReference type="PROSITE" id="PS00018">
    <property type="entry name" value="EF_HAND_1"/>
    <property type="match status" value="3"/>
</dbReference>
<sequence>MTVPDEESMASALRMAKFPTSAEATSAFQHSLLVSSEKLRLDTQRSRAFVAIEESIQNAWNLKSRQLQQAKVSSGEGLVPPPLPPLAAPPLTEMAPEEEEVEEDVGINGGEAHTIFQGDVSLEDQRRIEEFSLYDPRDGTLRNLTFDDQVERRKKLTAEWAKIVQEEKAEMRKNPRKAFAVHAPNLEDAFYLIAATYDLDGNGLLDDYEVLIILERCKLLDSTLTATKVKSFFRTWAVGCNKIIGENMGVEDIEDGIGYEEFTSLLHWIADMKGIPLARCRARVIRLSHKMVDTHSSVKRRLSRLFDGFCKREPEWMSAHEFTNLCHTTDLYKQGVFSAGDAFKIFYQTHGLENQRMDFASFMDAIARVGQMFGKNETQSAEMFAAAVGRMDTDEETIRRIKLRIKQAASTYGVNGWREFFHECDQDESGNMDFEEFWHMCRHKLHLEDRKTHLQLLFDRLDEDDSGELSIDEMIAFIEN</sequence>
<evidence type="ECO:0000259" key="2">
    <source>
        <dbReference type="PROSITE" id="PS50222"/>
    </source>
</evidence>
<name>A0A812MY82_SYMPI</name>
<dbReference type="EMBL" id="CAJNIZ010009224">
    <property type="protein sequence ID" value="CAE7278033.1"/>
    <property type="molecule type" value="Genomic_DNA"/>
</dbReference>
<protein>
    <recommendedName>
        <fullName evidence="2">EF-hand domain-containing protein</fullName>
    </recommendedName>
</protein>
<feature type="domain" description="EF-hand" evidence="2">
    <location>
        <begin position="449"/>
        <end position="480"/>
    </location>
</feature>
<dbReference type="SMART" id="SM00054">
    <property type="entry name" value="EFh"/>
    <property type="match status" value="3"/>
</dbReference>
<feature type="domain" description="EF-hand" evidence="2">
    <location>
        <begin position="412"/>
        <end position="447"/>
    </location>
</feature>
<proteinExistence type="predicted"/>
<keyword evidence="4" id="KW-1185">Reference proteome</keyword>
<dbReference type="Proteomes" id="UP000649617">
    <property type="component" value="Unassembled WGS sequence"/>
</dbReference>
<gene>
    <name evidence="3" type="ORF">SPIL2461_LOCUS6221</name>
</gene>
<dbReference type="InterPro" id="IPR002048">
    <property type="entry name" value="EF_hand_dom"/>
</dbReference>
<dbReference type="Pfam" id="PF13499">
    <property type="entry name" value="EF-hand_7"/>
    <property type="match status" value="1"/>
</dbReference>
<dbReference type="AlphaFoldDB" id="A0A812MY82"/>
<dbReference type="GO" id="GO:0005509">
    <property type="term" value="F:calcium ion binding"/>
    <property type="evidence" value="ECO:0007669"/>
    <property type="project" value="InterPro"/>
</dbReference>